<protein>
    <recommendedName>
        <fullName evidence="2">Mos1 transposase HTH domain-containing protein</fullName>
    </recommendedName>
</protein>
<keyword evidence="4" id="KW-1185">Reference proteome</keyword>
<dbReference type="Proteomes" id="UP000655588">
    <property type="component" value="Unassembled WGS sequence"/>
</dbReference>
<name>A0A833VWK9_9HYME</name>
<feature type="compositionally biased region" description="Basic and acidic residues" evidence="1">
    <location>
        <begin position="73"/>
        <end position="105"/>
    </location>
</feature>
<reference evidence="3" key="1">
    <citation type="submission" date="2019-11" db="EMBL/GenBank/DDBJ databases">
        <title>The nuclear and mitochondrial genomes of Frieseomelitta varia - a highly eusocial stingless bee (Meliponini) with a permanently sterile worker caste.</title>
        <authorList>
            <person name="Freitas F.C.P."/>
            <person name="Lourenco A.P."/>
            <person name="Nunes F.M.F."/>
            <person name="Paschoal A.R."/>
            <person name="Abreu F.C.P."/>
            <person name="Barbin F.O."/>
            <person name="Bataglia L."/>
            <person name="Cardoso-Junior C.A.M."/>
            <person name="Cervoni M.S."/>
            <person name="Silva S.R."/>
            <person name="Dalarmi F."/>
            <person name="Del Lama M.A."/>
            <person name="Depintor T.S."/>
            <person name="Ferreira K.M."/>
            <person name="Goria P.S."/>
            <person name="Jaskot M.C."/>
            <person name="Lago D.C."/>
            <person name="Luna-Lucena D."/>
            <person name="Moda L.M."/>
            <person name="Nascimento L."/>
            <person name="Pedrino M."/>
            <person name="Rabico F.O."/>
            <person name="Sanches F.C."/>
            <person name="Santos D.E."/>
            <person name="Santos C.G."/>
            <person name="Vieira J."/>
            <person name="Lopes T.F."/>
            <person name="Barchuk A.R."/>
            <person name="Hartfelder K."/>
            <person name="Simoes Z.L.P."/>
            <person name="Bitondi M.M.G."/>
            <person name="Pinheiro D.G."/>
        </authorList>
    </citation>
    <scope>NUCLEOTIDE SEQUENCE</scope>
    <source>
        <strain evidence="3">USP_RPSP 00005682</strain>
        <tissue evidence="3">Whole individual</tissue>
    </source>
</reference>
<dbReference type="InterPro" id="IPR041426">
    <property type="entry name" value="Mos1_HTH"/>
</dbReference>
<gene>
    <name evidence="3" type="ORF">E2986_13478</name>
</gene>
<feature type="region of interest" description="Disordered" evidence="1">
    <location>
        <begin position="68"/>
        <end position="109"/>
    </location>
</feature>
<sequence>MHFKHLVLFYYRKGETTAQAGNNVYGESALVERTVRKWFAKFGAESILFSRNGKNSITTSKTACPGISMENLKLQRDRRNESSGSEKSKGSRESRGSRLNAEKQAHPTYPTYPIRNELCEEKASRARYFRRVIVRLDTSNPTIIDLLLPVTTDM</sequence>
<evidence type="ECO:0000313" key="4">
    <source>
        <dbReference type="Proteomes" id="UP000655588"/>
    </source>
</evidence>
<evidence type="ECO:0000259" key="2">
    <source>
        <dbReference type="Pfam" id="PF17906"/>
    </source>
</evidence>
<dbReference type="EMBL" id="WNWW01000604">
    <property type="protein sequence ID" value="KAF3423014.1"/>
    <property type="molecule type" value="Genomic_DNA"/>
</dbReference>
<evidence type="ECO:0000256" key="1">
    <source>
        <dbReference type="SAM" id="MobiDB-lite"/>
    </source>
</evidence>
<accession>A0A833VWK9</accession>
<dbReference type="Pfam" id="PF17906">
    <property type="entry name" value="HTH_48"/>
    <property type="match status" value="1"/>
</dbReference>
<comment type="caution">
    <text evidence="3">The sequence shown here is derived from an EMBL/GenBank/DDBJ whole genome shotgun (WGS) entry which is preliminary data.</text>
</comment>
<dbReference type="Gene3D" id="1.10.10.1450">
    <property type="match status" value="1"/>
</dbReference>
<evidence type="ECO:0000313" key="3">
    <source>
        <dbReference type="EMBL" id="KAF3423014.1"/>
    </source>
</evidence>
<feature type="domain" description="Mos1 transposase HTH" evidence="2">
    <location>
        <begin position="1"/>
        <end position="44"/>
    </location>
</feature>
<proteinExistence type="predicted"/>
<organism evidence="3 4">
    <name type="scientific">Frieseomelitta varia</name>
    <dbReference type="NCBI Taxonomy" id="561572"/>
    <lineage>
        <taxon>Eukaryota</taxon>
        <taxon>Metazoa</taxon>
        <taxon>Ecdysozoa</taxon>
        <taxon>Arthropoda</taxon>
        <taxon>Hexapoda</taxon>
        <taxon>Insecta</taxon>
        <taxon>Pterygota</taxon>
        <taxon>Neoptera</taxon>
        <taxon>Endopterygota</taxon>
        <taxon>Hymenoptera</taxon>
        <taxon>Apocrita</taxon>
        <taxon>Aculeata</taxon>
        <taxon>Apoidea</taxon>
        <taxon>Anthophila</taxon>
        <taxon>Apidae</taxon>
        <taxon>Frieseomelitta</taxon>
    </lineage>
</organism>
<dbReference type="AlphaFoldDB" id="A0A833VWK9"/>